<comment type="caution">
    <text evidence="5">The sequence shown here is derived from an EMBL/GenBank/DDBJ whole genome shotgun (WGS) entry which is preliminary data.</text>
</comment>
<accession>A0A6A4VPC7</accession>
<dbReference type="InterPro" id="IPR027417">
    <property type="entry name" value="P-loop_NTPase"/>
</dbReference>
<evidence type="ECO:0000259" key="4">
    <source>
        <dbReference type="Pfam" id="PF00685"/>
    </source>
</evidence>
<keyword evidence="6" id="KW-1185">Reference proteome</keyword>
<feature type="region of interest" description="Disordered" evidence="3">
    <location>
        <begin position="1"/>
        <end position="48"/>
    </location>
</feature>
<dbReference type="Pfam" id="PF00685">
    <property type="entry name" value="Sulfotransfer_1"/>
    <property type="match status" value="1"/>
</dbReference>
<dbReference type="SUPFAM" id="SSF52540">
    <property type="entry name" value="P-loop containing nucleoside triphosphate hydrolases"/>
    <property type="match status" value="1"/>
</dbReference>
<dbReference type="EMBL" id="VIIS01001449">
    <property type="protein sequence ID" value="KAF0298027.1"/>
    <property type="molecule type" value="Genomic_DNA"/>
</dbReference>
<evidence type="ECO:0000256" key="3">
    <source>
        <dbReference type="SAM" id="MobiDB-lite"/>
    </source>
</evidence>
<sequence length="390" mass="44367">MDISSPGEVEFSDTKDALESLNSKDESYDSRDSGDSGIQEDVELESEDGWTVRDGAGRDHVVVPFDPSELRGHCRALDSGAVRVGEGRFALPRHGLMSLPSYSAPRTIRPGELVVCSVPKSGTTWTLEMAWLVANDCDFEGARSRLDQNRYTEVGNLFYLGLTPAFLREYVPLVMTRLRKLAGLVHLLYLMLRSLWQSVGLVKTHVPLSLLPPDLLETNKVIYVTRNPKDALVSYYHHFSRCRVVKYSGSMDDLAEDYMAGRLPGLPFFSHVLEAWRQRHHPNMLFLFYEDMKRDMPGTLRRVADFLGKTLSTEQVEKLCHHLDFKQMKNNEHANSLMYQKAGILEMSSFIREGQVGKWRQHVSPEVDRRLNEWIRRSVAGTGLSYEGVQ</sequence>
<dbReference type="Gene3D" id="3.40.50.300">
    <property type="entry name" value="P-loop containing nucleotide triphosphate hydrolases"/>
    <property type="match status" value="1"/>
</dbReference>
<organism evidence="5 6">
    <name type="scientific">Amphibalanus amphitrite</name>
    <name type="common">Striped barnacle</name>
    <name type="synonym">Balanus amphitrite</name>
    <dbReference type="NCBI Taxonomy" id="1232801"/>
    <lineage>
        <taxon>Eukaryota</taxon>
        <taxon>Metazoa</taxon>
        <taxon>Ecdysozoa</taxon>
        <taxon>Arthropoda</taxon>
        <taxon>Crustacea</taxon>
        <taxon>Multicrustacea</taxon>
        <taxon>Cirripedia</taxon>
        <taxon>Thoracica</taxon>
        <taxon>Thoracicalcarea</taxon>
        <taxon>Balanomorpha</taxon>
        <taxon>Balanoidea</taxon>
        <taxon>Balanidae</taxon>
        <taxon>Amphibalaninae</taxon>
        <taxon>Amphibalanus</taxon>
    </lineage>
</organism>
<dbReference type="OrthoDB" id="205623at2759"/>
<evidence type="ECO:0000313" key="5">
    <source>
        <dbReference type="EMBL" id="KAF0298027.1"/>
    </source>
</evidence>
<evidence type="ECO:0000256" key="2">
    <source>
        <dbReference type="ARBA" id="ARBA00022679"/>
    </source>
</evidence>
<evidence type="ECO:0000313" key="6">
    <source>
        <dbReference type="Proteomes" id="UP000440578"/>
    </source>
</evidence>
<reference evidence="5 6" key="1">
    <citation type="submission" date="2019-07" db="EMBL/GenBank/DDBJ databases">
        <title>Draft genome assembly of a fouling barnacle, Amphibalanus amphitrite (Darwin, 1854): The first reference genome for Thecostraca.</title>
        <authorList>
            <person name="Kim W."/>
        </authorList>
    </citation>
    <scope>NUCLEOTIDE SEQUENCE [LARGE SCALE GENOMIC DNA]</scope>
    <source>
        <strain evidence="5">SNU_AA5</strain>
        <tissue evidence="5">Soma without cirri and trophi</tissue>
    </source>
</reference>
<dbReference type="InterPro" id="IPR000863">
    <property type="entry name" value="Sulfotransferase_dom"/>
</dbReference>
<evidence type="ECO:0000256" key="1">
    <source>
        <dbReference type="ARBA" id="ARBA00005771"/>
    </source>
</evidence>
<feature type="domain" description="Sulfotransferase" evidence="4">
    <location>
        <begin position="112"/>
        <end position="383"/>
    </location>
</feature>
<dbReference type="GO" id="GO:0008146">
    <property type="term" value="F:sulfotransferase activity"/>
    <property type="evidence" value="ECO:0007669"/>
    <property type="project" value="InterPro"/>
</dbReference>
<gene>
    <name evidence="5" type="primary">SULT1C4_13</name>
    <name evidence="5" type="ORF">FJT64_004610</name>
</gene>
<dbReference type="PANTHER" id="PTHR11783">
    <property type="entry name" value="SULFOTRANSFERASE SULT"/>
    <property type="match status" value="1"/>
</dbReference>
<proteinExistence type="inferred from homology"/>
<comment type="similarity">
    <text evidence="1">Belongs to the sulfotransferase 1 family.</text>
</comment>
<feature type="compositionally biased region" description="Basic and acidic residues" evidence="3">
    <location>
        <begin position="12"/>
        <end position="34"/>
    </location>
</feature>
<protein>
    <submittedName>
        <fullName evidence="5">Sulfotransferase 1C4</fullName>
    </submittedName>
</protein>
<dbReference type="AlphaFoldDB" id="A0A6A4VPC7"/>
<dbReference type="Proteomes" id="UP000440578">
    <property type="component" value="Unassembled WGS sequence"/>
</dbReference>
<feature type="compositionally biased region" description="Acidic residues" evidence="3">
    <location>
        <begin position="38"/>
        <end position="48"/>
    </location>
</feature>
<name>A0A6A4VPC7_AMPAM</name>
<keyword evidence="2 5" id="KW-0808">Transferase</keyword>